<dbReference type="InterPro" id="IPR047757">
    <property type="entry name" value="AfsA-like"/>
</dbReference>
<name>A0A345SU56_9ACTN</name>
<gene>
    <name evidence="2" type="ORF">C7M71_007220</name>
</gene>
<feature type="domain" description="A-factor biosynthesis hotdog" evidence="1">
    <location>
        <begin position="116"/>
        <end position="249"/>
    </location>
</feature>
<evidence type="ECO:0000313" key="3">
    <source>
        <dbReference type="Proteomes" id="UP000249340"/>
    </source>
</evidence>
<protein>
    <recommendedName>
        <fullName evidence="1">A-factor biosynthesis hotdog domain-containing protein</fullName>
    </recommendedName>
</protein>
<dbReference type="NCBIfam" id="NF041195">
    <property type="entry name" value="ScbA_BarX_GamBu"/>
    <property type="match status" value="1"/>
</dbReference>
<organism evidence="2 3">
    <name type="scientific">Peterkaempfera bronchialis</name>
    <dbReference type="NCBI Taxonomy" id="2126346"/>
    <lineage>
        <taxon>Bacteria</taxon>
        <taxon>Bacillati</taxon>
        <taxon>Actinomycetota</taxon>
        <taxon>Actinomycetes</taxon>
        <taxon>Kitasatosporales</taxon>
        <taxon>Streptomycetaceae</taxon>
        <taxon>Peterkaempfera</taxon>
    </lineage>
</organism>
<feature type="domain" description="A-factor biosynthesis hotdog" evidence="1">
    <location>
        <begin position="296"/>
        <end position="415"/>
    </location>
</feature>
<accession>A0A345SU56</accession>
<keyword evidence="3" id="KW-1185">Reference proteome</keyword>
<dbReference type="Proteomes" id="UP000249340">
    <property type="component" value="Chromosome"/>
</dbReference>
<dbReference type="Pfam" id="PF03756">
    <property type="entry name" value="AfsA"/>
    <property type="match status" value="2"/>
</dbReference>
<dbReference type="GO" id="GO:0016740">
    <property type="term" value="F:transferase activity"/>
    <property type="evidence" value="ECO:0007669"/>
    <property type="project" value="InterPro"/>
</dbReference>
<reference evidence="3" key="1">
    <citation type="submission" date="2018-07" db="EMBL/GenBank/DDBJ databases">
        <title>Streptacidiphilus bronchialis DSM 106435 chromosome.</title>
        <authorList>
            <person name="Batra D."/>
            <person name="Gulvik C.A."/>
        </authorList>
    </citation>
    <scope>NUCLEOTIDE SEQUENCE [LARGE SCALE GENOMIC DNA]</scope>
    <source>
        <strain evidence="3">DSM 106435</strain>
    </source>
</reference>
<evidence type="ECO:0000259" key="1">
    <source>
        <dbReference type="Pfam" id="PF03756"/>
    </source>
</evidence>
<dbReference type="KEGG" id="stri:C7M71_007220"/>
<dbReference type="EMBL" id="CP031264">
    <property type="protein sequence ID" value="AXI77261.1"/>
    <property type="molecule type" value="Genomic_DNA"/>
</dbReference>
<sequence length="429" mass="46292">MPSPLLMDRWPLLGDLRPPGCLVGAGVYVVLRHVLPRSCCLRPLSLVEPTVAIYLPEGIFLHPGGHTFAHQCDLKPSTSARGDLNVATMNPLAVQVPHTDTEQQKLTFDRGVPRTLVHKTAVSEVLLTDAVRIGSNRYTVAAQWPQHHTLFGSGICPAGTADPQLLVETVRQSGIYLSHVYYGVPQHHPFVLTSLEYELEPPTARSAARTAPHSVLVDVACRLDAGVDDRFGMTLDATLVADGRLEGRVGLCWQALSPERYQRVRYPRGRGRTTPVRPHAAILDLPPPVLPPRTFGRLHQRDTMLAAGCTPDSWQLRLDTAHPVYFDHSCDHIPGMSLIESFNQAAALSSAQATGADPALLRWTLESSAVSFLAFGELDAPVTITAEPVPEPSELGRQPVRVAAEQDGRLLAAAALIGVLTSAAAGGAQ</sequence>
<evidence type="ECO:0000313" key="2">
    <source>
        <dbReference type="EMBL" id="AXI77261.1"/>
    </source>
</evidence>
<dbReference type="InterPro" id="IPR005509">
    <property type="entry name" value="AfsA_hotdog_dom"/>
</dbReference>
<dbReference type="OrthoDB" id="7838374at2"/>
<proteinExistence type="predicted"/>
<dbReference type="AlphaFoldDB" id="A0A345SU56"/>